<evidence type="ECO:0000256" key="1">
    <source>
        <dbReference type="ARBA" id="ARBA00001933"/>
    </source>
</evidence>
<dbReference type="PANTHER" id="PTHR45744">
    <property type="entry name" value="TYROSINE AMINOTRANSFERASE"/>
    <property type="match status" value="1"/>
</dbReference>
<evidence type="ECO:0000259" key="8">
    <source>
        <dbReference type="Pfam" id="PF00155"/>
    </source>
</evidence>
<dbReference type="EMBL" id="JAFHKP010000036">
    <property type="protein sequence ID" value="KAG5465542.1"/>
    <property type="molecule type" value="Genomic_DNA"/>
</dbReference>
<dbReference type="PRINTS" id="PR00753">
    <property type="entry name" value="ACCSYNTHASE"/>
</dbReference>
<feature type="domain" description="Aminotransferase class I/classII large" evidence="8">
    <location>
        <begin position="45"/>
        <end position="421"/>
    </location>
</feature>
<keyword evidence="5 6" id="KW-0663">Pyridoxal phosphate</keyword>
<dbReference type="PANTHER" id="PTHR45744:SF2">
    <property type="entry name" value="TYROSINE AMINOTRANSFERASE"/>
    <property type="match status" value="1"/>
</dbReference>
<dbReference type="GO" id="GO:0004838">
    <property type="term" value="F:L-tyrosine-2-oxoglutarate transaminase activity"/>
    <property type="evidence" value="ECO:0007669"/>
    <property type="project" value="TreeGrafter"/>
</dbReference>
<evidence type="ECO:0000256" key="3">
    <source>
        <dbReference type="ARBA" id="ARBA00022576"/>
    </source>
</evidence>
<evidence type="ECO:0000313" key="10">
    <source>
        <dbReference type="Proteomes" id="UP000674179"/>
    </source>
</evidence>
<dbReference type="GO" id="GO:0006572">
    <property type="term" value="P:L-tyrosine catabolic process"/>
    <property type="evidence" value="ECO:0007669"/>
    <property type="project" value="TreeGrafter"/>
</dbReference>
<reference evidence="9 10" key="1">
    <citation type="submission" date="2021-02" db="EMBL/GenBank/DDBJ databases">
        <title>Leishmania (Mundinia) enrietti genome sequencing and assembly.</title>
        <authorList>
            <person name="Almutairi H."/>
            <person name="Gatherer D."/>
        </authorList>
    </citation>
    <scope>NUCLEOTIDE SEQUENCE [LARGE SCALE GENOMIC DNA]</scope>
    <source>
        <strain evidence="9">CUR178</strain>
    </source>
</reference>
<dbReference type="PROSITE" id="PS00105">
    <property type="entry name" value="AA_TRANSFER_CLASS_1"/>
    <property type="match status" value="1"/>
</dbReference>
<dbReference type="OrthoDB" id="7042322at2759"/>
<evidence type="ECO:0000256" key="2">
    <source>
        <dbReference type="ARBA" id="ARBA00007441"/>
    </source>
</evidence>
<dbReference type="GeneID" id="94167548"/>
<keyword evidence="3" id="KW-0032">Aminotransferase</keyword>
<dbReference type="InterPro" id="IPR005958">
    <property type="entry name" value="TyrNic_aminoTrfase"/>
</dbReference>
<organism evidence="9 10">
    <name type="scientific">Leishmania enriettii</name>
    <dbReference type="NCBI Taxonomy" id="5663"/>
    <lineage>
        <taxon>Eukaryota</taxon>
        <taxon>Discoba</taxon>
        <taxon>Euglenozoa</taxon>
        <taxon>Kinetoplastea</taxon>
        <taxon>Metakinetoplastina</taxon>
        <taxon>Trypanosomatida</taxon>
        <taxon>Trypanosomatidae</taxon>
        <taxon>Leishmaniinae</taxon>
        <taxon>Leishmania</taxon>
    </lineage>
</organism>
<proteinExistence type="inferred from homology"/>
<comment type="similarity">
    <text evidence="2 6">Belongs to the class-I pyridoxal-phosphate-dependent aminotransferase family.</text>
</comment>
<sequence>MARTWDNVKPSERSQFPHPLLAFGAKLGQIAAFNKEKHEAEGKPLLSLAVGDPALDGNIPPPKALTDVIDVIVTEGKSNGYSLSHGTVDVRKAIAEYWVRWFAPSMPGSAISENDVVISCGCSDGLSMVLGAVAGAGDRILIPEPFFSQYDMNCAYFNIDPVYYPCLAERHWEVDLDVLRELVERDHEHKIRAILINNPSNPCGSNFSRAHTEAIVKFADEMRIPIVADEIYAGMTYNIDNPSADVPFTSVADVGTNATRFVVSGASKRFGIPGERMGWIIRVDPTDAGSMIMKGILNLASRYYIPMTPLQAAMAQCLRTTDESYFSHAKQVLCENAAYMYASLSKIPGLSPMKPEGGMFMSVLLKGEDLDDGLSDGVSFASKLALEENVHVFPGEPFHMPCAFRLTLSRPLPIAEEAVRRIRAFCERHCRN</sequence>
<dbReference type="InterPro" id="IPR004838">
    <property type="entry name" value="NHTrfase_class1_PyrdxlP-BS"/>
</dbReference>
<dbReference type="CDD" id="cd00609">
    <property type="entry name" value="AAT_like"/>
    <property type="match status" value="1"/>
</dbReference>
<dbReference type="InterPro" id="IPR004839">
    <property type="entry name" value="Aminotransferase_I/II_large"/>
</dbReference>
<name>A0A836GDY1_LEIEN</name>
<dbReference type="PIRSF" id="PIRSF000517">
    <property type="entry name" value="Tyr_transaminase"/>
    <property type="match status" value="1"/>
</dbReference>
<comment type="cofactor">
    <cofactor evidence="1 6 7">
        <name>pyridoxal 5'-phosphate</name>
        <dbReference type="ChEBI" id="CHEBI:597326"/>
    </cofactor>
</comment>
<keyword evidence="10" id="KW-1185">Reference proteome</keyword>
<evidence type="ECO:0000313" key="9">
    <source>
        <dbReference type="EMBL" id="KAG5465542.1"/>
    </source>
</evidence>
<dbReference type="NCBIfam" id="TIGR01265">
    <property type="entry name" value="tyr_nico_aTase"/>
    <property type="match status" value="1"/>
</dbReference>
<dbReference type="GO" id="GO:0030170">
    <property type="term" value="F:pyridoxal phosphate binding"/>
    <property type="evidence" value="ECO:0007669"/>
    <property type="project" value="InterPro"/>
</dbReference>
<dbReference type="Gene3D" id="3.90.1150.10">
    <property type="entry name" value="Aspartate Aminotransferase, domain 1"/>
    <property type="match status" value="1"/>
</dbReference>
<protein>
    <recommendedName>
        <fullName evidence="8">Aminotransferase class I/classII large domain-containing protein</fullName>
    </recommendedName>
</protein>
<evidence type="ECO:0000256" key="6">
    <source>
        <dbReference type="PIRNR" id="PIRNR000517"/>
    </source>
</evidence>
<dbReference type="InterPro" id="IPR015424">
    <property type="entry name" value="PyrdxlP-dep_Trfase"/>
</dbReference>
<dbReference type="KEGG" id="lenr:94167548"/>
<keyword evidence="4" id="KW-0808">Transferase</keyword>
<dbReference type="AlphaFoldDB" id="A0A836GDY1"/>
<comment type="caution">
    <text evidence="9">The sequence shown here is derived from an EMBL/GenBank/DDBJ whole genome shotgun (WGS) entry which is preliminary data.</text>
</comment>
<gene>
    <name evidence="9" type="ORF">CUR178_00247</name>
</gene>
<dbReference type="InterPro" id="IPR015422">
    <property type="entry name" value="PyrdxlP-dep_Trfase_small"/>
</dbReference>
<feature type="modified residue" description="N6-(pyridoxal phosphate)lysine" evidence="7">
    <location>
        <position position="268"/>
    </location>
</feature>
<evidence type="ECO:0000256" key="4">
    <source>
        <dbReference type="ARBA" id="ARBA00022679"/>
    </source>
</evidence>
<accession>A0A836GDY1</accession>
<evidence type="ECO:0000256" key="5">
    <source>
        <dbReference type="ARBA" id="ARBA00022898"/>
    </source>
</evidence>
<evidence type="ECO:0000256" key="7">
    <source>
        <dbReference type="PIRSR" id="PIRSR000517-1"/>
    </source>
</evidence>
<dbReference type="Pfam" id="PF00155">
    <property type="entry name" value="Aminotran_1_2"/>
    <property type="match status" value="1"/>
</dbReference>
<dbReference type="InterPro" id="IPR015421">
    <property type="entry name" value="PyrdxlP-dep_Trfase_major"/>
</dbReference>
<dbReference type="Proteomes" id="UP000674179">
    <property type="component" value="Chromosome 36"/>
</dbReference>
<dbReference type="RefSeq" id="XP_067688141.1">
    <property type="nucleotide sequence ID" value="XM_067832038.1"/>
</dbReference>
<dbReference type="SUPFAM" id="SSF53383">
    <property type="entry name" value="PLP-dependent transferases"/>
    <property type="match status" value="1"/>
</dbReference>
<dbReference type="Gene3D" id="3.40.640.10">
    <property type="entry name" value="Type I PLP-dependent aspartate aminotransferase-like (Major domain)"/>
    <property type="match status" value="1"/>
</dbReference>